<organism evidence="2 3">
    <name type="scientific">Spirosoma validum</name>
    <dbReference type="NCBI Taxonomy" id="2771355"/>
    <lineage>
        <taxon>Bacteria</taxon>
        <taxon>Pseudomonadati</taxon>
        <taxon>Bacteroidota</taxon>
        <taxon>Cytophagia</taxon>
        <taxon>Cytophagales</taxon>
        <taxon>Cytophagaceae</taxon>
        <taxon>Spirosoma</taxon>
    </lineage>
</organism>
<dbReference type="AlphaFoldDB" id="A0A927BA17"/>
<reference evidence="2" key="1">
    <citation type="submission" date="2020-09" db="EMBL/GenBank/DDBJ databases">
        <authorList>
            <person name="Kim M.K."/>
        </authorList>
    </citation>
    <scope>NUCLEOTIDE SEQUENCE</scope>
    <source>
        <strain evidence="2">BT704</strain>
    </source>
</reference>
<sequence length="386" mass="41883">MRLIYTACICLLIVVGNFRKLYAQQKAEPAFQTLTRISIPTETIKLKPNQPYEHRVYLHTGEVANLRVHTRIPLKLGNVLKKVTPFIGAGMAQLSQEKNGQIDNSSPRLGNNQLTAGATIGIGTFTSISGQHNIKTFATIALYDKMGQLLSSRRKWLRQKDELVRLSTGLQDGFAVITFVSPVEQSIVIGDNRQNSRTVDQLKGESTKGGRLGVADGPANGPITANGPYEAGDEPAGGNCTDWWLVTYERETGTIVDEQYVGRSCDGSNQGGGINDTEKNCKECKAMHTKERNAQMTLAKERMVKRLSVGCHLIAGGTFVTLNVVSSWLHVLPGVGTATVEAISALGALVVDIDCLVDTALEYNAQKATIDAKYYDDMNGCGGCPY</sequence>
<dbReference type="Proteomes" id="UP000653797">
    <property type="component" value="Unassembled WGS sequence"/>
</dbReference>
<protein>
    <submittedName>
        <fullName evidence="2">Uncharacterized protein</fullName>
    </submittedName>
</protein>
<comment type="caution">
    <text evidence="2">The sequence shown here is derived from an EMBL/GenBank/DDBJ whole genome shotgun (WGS) entry which is preliminary data.</text>
</comment>
<accession>A0A927BA17</accession>
<evidence type="ECO:0000256" key="1">
    <source>
        <dbReference type="SAM" id="MobiDB-lite"/>
    </source>
</evidence>
<evidence type="ECO:0000313" key="2">
    <source>
        <dbReference type="EMBL" id="MBD2757872.1"/>
    </source>
</evidence>
<evidence type="ECO:0000313" key="3">
    <source>
        <dbReference type="Proteomes" id="UP000653797"/>
    </source>
</evidence>
<name>A0A927BA17_9BACT</name>
<gene>
    <name evidence="2" type="ORF">IC230_33745</name>
</gene>
<proteinExistence type="predicted"/>
<feature type="region of interest" description="Disordered" evidence="1">
    <location>
        <begin position="200"/>
        <end position="220"/>
    </location>
</feature>
<dbReference type="RefSeq" id="WP_191043494.1">
    <property type="nucleotide sequence ID" value="NZ_JACXAA010000036.1"/>
</dbReference>
<dbReference type="EMBL" id="JACXAA010000036">
    <property type="protein sequence ID" value="MBD2757872.1"/>
    <property type="molecule type" value="Genomic_DNA"/>
</dbReference>
<keyword evidence="3" id="KW-1185">Reference proteome</keyword>